<evidence type="ECO:0000313" key="2">
    <source>
        <dbReference type="Proteomes" id="UP000191691"/>
    </source>
</evidence>
<sequence>MNWLLDYDTYGTRQFQVDFHNERATRTLFMALEKAESREASVPGFKFEFQWDPRLFTNSEQFRDYIRRSLNCQELGLDLQSIRVKYHHRDENLDDQVHGFGGRAGLRGVLDSPDNSDFVLDVRLHPFDTEDPMFSLQTCLVEPVCPVYGKRLVSHAYVRTHPTCITWRIEETDWFLS</sequence>
<keyword evidence="2" id="KW-1185">Reference proteome</keyword>
<proteinExistence type="predicted"/>
<dbReference type="Proteomes" id="UP000191691">
    <property type="component" value="Unassembled WGS sequence"/>
</dbReference>
<accession>A0A1V6XVY8</accession>
<reference evidence="2" key="1">
    <citation type="journal article" date="2017" name="Nat. Microbiol.">
        <title>Global analysis of biosynthetic gene clusters reveals vast potential of secondary metabolite production in Penicillium species.</title>
        <authorList>
            <person name="Nielsen J.C."/>
            <person name="Grijseels S."/>
            <person name="Prigent S."/>
            <person name="Ji B."/>
            <person name="Dainat J."/>
            <person name="Nielsen K.F."/>
            <person name="Frisvad J.C."/>
            <person name="Workman M."/>
            <person name="Nielsen J."/>
        </authorList>
    </citation>
    <scope>NUCLEOTIDE SEQUENCE [LARGE SCALE GENOMIC DNA]</scope>
    <source>
        <strain evidence="2">IBT 13039</strain>
    </source>
</reference>
<gene>
    <name evidence="1" type="ORF">PENNAL_c0052G09074</name>
</gene>
<name>A0A1V6XVY8_PENNA</name>
<dbReference type="STRING" id="60175.A0A1V6XVY8"/>
<evidence type="ECO:0000313" key="1">
    <source>
        <dbReference type="EMBL" id="OQE79310.1"/>
    </source>
</evidence>
<dbReference type="EMBL" id="MOOB01000052">
    <property type="protein sequence ID" value="OQE79310.1"/>
    <property type="molecule type" value="Genomic_DNA"/>
</dbReference>
<comment type="caution">
    <text evidence="1">The sequence shown here is derived from an EMBL/GenBank/DDBJ whole genome shotgun (WGS) entry which is preliminary data.</text>
</comment>
<organism evidence="1 2">
    <name type="scientific">Penicillium nalgiovense</name>
    <dbReference type="NCBI Taxonomy" id="60175"/>
    <lineage>
        <taxon>Eukaryota</taxon>
        <taxon>Fungi</taxon>
        <taxon>Dikarya</taxon>
        <taxon>Ascomycota</taxon>
        <taxon>Pezizomycotina</taxon>
        <taxon>Eurotiomycetes</taxon>
        <taxon>Eurotiomycetidae</taxon>
        <taxon>Eurotiales</taxon>
        <taxon>Aspergillaceae</taxon>
        <taxon>Penicillium</taxon>
    </lineage>
</organism>
<dbReference type="AlphaFoldDB" id="A0A1V6XVY8"/>
<protein>
    <submittedName>
        <fullName evidence="1">Uncharacterized protein</fullName>
    </submittedName>
</protein>